<keyword evidence="2" id="KW-1133">Transmembrane helix</keyword>
<dbReference type="InterPro" id="IPR025445">
    <property type="entry name" value="DUF4191"/>
</dbReference>
<evidence type="ECO:0000256" key="2">
    <source>
        <dbReference type="SAM" id="Phobius"/>
    </source>
</evidence>
<protein>
    <recommendedName>
        <fullName evidence="5">DUF4191 domain-containing protein</fullName>
    </recommendedName>
</protein>
<dbReference type="OrthoDB" id="8479889at2"/>
<evidence type="ECO:0000313" key="4">
    <source>
        <dbReference type="Proteomes" id="UP000199671"/>
    </source>
</evidence>
<keyword evidence="2" id="KW-0812">Transmembrane</keyword>
<proteinExistence type="predicted"/>
<feature type="region of interest" description="Disordered" evidence="1">
    <location>
        <begin position="221"/>
        <end position="240"/>
    </location>
</feature>
<sequence length="240" mass="26808">MSTAQSAKPKKKRRLAQVAQNIKDSYTISRRSYPWIGWALLGILVVLLAVAGVLATVTSQALWYWLLMALVFALMVDMIVLSLATRRASYMQIEGHPGAVKAVLDQAGRGWYVEEQPVAFSPKGQDFVWRLVGRPGVVLVAEGSPGRTQHLIEEEKKVLRRILSTVPVHVISVGTAEGQTRLIHLERTLRRLPTKPTKLTNTEIDRVSKRLSSLSSKGLPIPKYMDPNSIRPDRRAIRGR</sequence>
<evidence type="ECO:0008006" key="5">
    <source>
        <dbReference type="Google" id="ProtNLM"/>
    </source>
</evidence>
<feature type="transmembrane region" description="Helical" evidence="2">
    <location>
        <begin position="63"/>
        <end position="84"/>
    </location>
</feature>
<evidence type="ECO:0000256" key="1">
    <source>
        <dbReference type="SAM" id="MobiDB-lite"/>
    </source>
</evidence>
<feature type="transmembrane region" description="Helical" evidence="2">
    <location>
        <begin position="35"/>
        <end position="57"/>
    </location>
</feature>
<dbReference type="AlphaFoldDB" id="A0A1G9Y1L8"/>
<dbReference type="Proteomes" id="UP000199671">
    <property type="component" value="Unassembled WGS sequence"/>
</dbReference>
<dbReference type="RefSeq" id="WP_092611487.1">
    <property type="nucleotide sequence ID" value="NZ_FNHU01000011.1"/>
</dbReference>
<dbReference type="Pfam" id="PF13829">
    <property type="entry name" value="DUF4191"/>
    <property type="match status" value="1"/>
</dbReference>
<accession>A0A1G9Y1L8</accession>
<feature type="compositionally biased region" description="Basic and acidic residues" evidence="1">
    <location>
        <begin position="231"/>
        <end position="240"/>
    </location>
</feature>
<gene>
    <name evidence="3" type="ORF">SAMN04487766_11122</name>
</gene>
<organism evidence="3 4">
    <name type="scientific">Actinomyces ruminicola</name>
    <dbReference type="NCBI Taxonomy" id="332524"/>
    <lineage>
        <taxon>Bacteria</taxon>
        <taxon>Bacillati</taxon>
        <taxon>Actinomycetota</taxon>
        <taxon>Actinomycetes</taxon>
        <taxon>Actinomycetales</taxon>
        <taxon>Actinomycetaceae</taxon>
        <taxon>Actinomyces</taxon>
    </lineage>
</organism>
<evidence type="ECO:0000313" key="3">
    <source>
        <dbReference type="EMBL" id="SDN02989.1"/>
    </source>
</evidence>
<name>A0A1G9Y1L8_9ACTO</name>
<reference evidence="3 4" key="1">
    <citation type="submission" date="2016-10" db="EMBL/GenBank/DDBJ databases">
        <authorList>
            <person name="de Groot N.N."/>
        </authorList>
    </citation>
    <scope>NUCLEOTIDE SEQUENCE [LARGE SCALE GENOMIC DNA]</scope>
    <source>
        <strain evidence="3 4">KPR-7B</strain>
    </source>
</reference>
<dbReference type="EMBL" id="FNHU01000011">
    <property type="protein sequence ID" value="SDN02989.1"/>
    <property type="molecule type" value="Genomic_DNA"/>
</dbReference>
<keyword evidence="2" id="KW-0472">Membrane</keyword>